<keyword evidence="5 6" id="KW-0472">Membrane</keyword>
<evidence type="ECO:0000256" key="1">
    <source>
        <dbReference type="ARBA" id="ARBA00004651"/>
    </source>
</evidence>
<feature type="transmembrane region" description="Helical" evidence="6">
    <location>
        <begin position="351"/>
        <end position="370"/>
    </location>
</feature>
<proteinExistence type="predicted"/>
<evidence type="ECO:0000256" key="4">
    <source>
        <dbReference type="ARBA" id="ARBA00022989"/>
    </source>
</evidence>
<dbReference type="PANTHER" id="PTHR30250">
    <property type="entry name" value="PST FAMILY PREDICTED COLANIC ACID TRANSPORTER"/>
    <property type="match status" value="1"/>
</dbReference>
<keyword evidence="4 6" id="KW-1133">Transmembrane helix</keyword>
<sequence>MIIKMITGLGVSKLSAYFLGPQGFALIGNFRNFLNIAHNFSAGGLERAVVKYGAESENEQEKQKAFISSLLGMGLLVCLIVGILIFSFSTYINRILFYERNFTQVIQILAFILPLHVLNIYIIALLKAFEEFQKIIRVHIIGHVLNLVVFALLVYNFDLKGALITLIIIPSALVFFSLYYFKAYWSIFSLFDWKAFDSKMLKNFGHYALMTLISSVSFPLVFLGIRNSIITELSEEAAGFWEAVNRIATYYLMFVLSMLNLFILPKLVKAKNNIEFKSIVFAFYKQIIPLYVIGLILVYFIREPLLLLVYTDEFLPAENLFLYQILGDFFRIITLVMVYQFHAKRMTISFILTDLFLAVSLYFSATMLIGKFGLEGAVIGHFITYVAYFLLILIYFRKVFIYPYFKLNK</sequence>
<name>A0ABQ1SDS8_9FLAO</name>
<dbReference type="Proteomes" id="UP000599179">
    <property type="component" value="Unassembled WGS sequence"/>
</dbReference>
<organism evidence="7 8">
    <name type="scientific">Psychroflexus planctonicus</name>
    <dbReference type="NCBI Taxonomy" id="1526575"/>
    <lineage>
        <taxon>Bacteria</taxon>
        <taxon>Pseudomonadati</taxon>
        <taxon>Bacteroidota</taxon>
        <taxon>Flavobacteriia</taxon>
        <taxon>Flavobacteriales</taxon>
        <taxon>Flavobacteriaceae</taxon>
        <taxon>Psychroflexus</taxon>
    </lineage>
</organism>
<feature type="transmembrane region" description="Helical" evidence="6">
    <location>
        <begin position="138"/>
        <end position="157"/>
    </location>
</feature>
<feature type="transmembrane region" description="Helical" evidence="6">
    <location>
        <begin position="376"/>
        <end position="396"/>
    </location>
</feature>
<evidence type="ECO:0000256" key="5">
    <source>
        <dbReference type="ARBA" id="ARBA00023136"/>
    </source>
</evidence>
<dbReference type="InterPro" id="IPR044550">
    <property type="entry name" value="WzxE"/>
</dbReference>
<evidence type="ECO:0000256" key="2">
    <source>
        <dbReference type="ARBA" id="ARBA00022475"/>
    </source>
</evidence>
<accession>A0ABQ1SDS8</accession>
<protein>
    <submittedName>
        <fullName evidence="7">LPS biosynthesis protein</fullName>
    </submittedName>
</protein>
<dbReference type="InterPro" id="IPR002797">
    <property type="entry name" value="Polysacc_synth"/>
</dbReference>
<keyword evidence="2" id="KW-1003">Cell membrane</keyword>
<evidence type="ECO:0000313" key="7">
    <source>
        <dbReference type="EMBL" id="GGE30342.1"/>
    </source>
</evidence>
<keyword evidence="3 6" id="KW-0812">Transmembrane</keyword>
<dbReference type="EMBL" id="BMGM01000003">
    <property type="protein sequence ID" value="GGE30342.1"/>
    <property type="molecule type" value="Genomic_DNA"/>
</dbReference>
<dbReference type="PANTHER" id="PTHR30250:SF30">
    <property type="entry name" value="LIPID III FLIPPASE"/>
    <property type="match status" value="1"/>
</dbReference>
<feature type="transmembrane region" description="Helical" evidence="6">
    <location>
        <begin position="70"/>
        <end position="92"/>
    </location>
</feature>
<dbReference type="CDD" id="cd13125">
    <property type="entry name" value="MATE_like_10"/>
    <property type="match status" value="1"/>
</dbReference>
<evidence type="ECO:0000256" key="6">
    <source>
        <dbReference type="SAM" id="Phobius"/>
    </source>
</evidence>
<comment type="subcellular location">
    <subcellularLocation>
        <location evidence="1">Cell membrane</location>
        <topology evidence="1">Multi-pass membrane protein</topology>
    </subcellularLocation>
</comment>
<dbReference type="Pfam" id="PF01943">
    <property type="entry name" value="Polysacc_synt"/>
    <property type="match status" value="1"/>
</dbReference>
<feature type="transmembrane region" description="Helical" evidence="6">
    <location>
        <begin position="104"/>
        <end position="126"/>
    </location>
</feature>
<gene>
    <name evidence="7" type="primary">wzxE</name>
    <name evidence="7" type="ORF">GCM10010832_08520</name>
</gene>
<feature type="transmembrane region" description="Helical" evidence="6">
    <location>
        <begin position="321"/>
        <end position="339"/>
    </location>
</feature>
<comment type="caution">
    <text evidence="7">The sequence shown here is derived from an EMBL/GenBank/DDBJ whole genome shotgun (WGS) entry which is preliminary data.</text>
</comment>
<feature type="transmembrane region" description="Helical" evidence="6">
    <location>
        <begin position="204"/>
        <end position="225"/>
    </location>
</feature>
<keyword evidence="8" id="KW-1185">Reference proteome</keyword>
<feature type="transmembrane region" description="Helical" evidence="6">
    <location>
        <begin position="248"/>
        <end position="268"/>
    </location>
</feature>
<dbReference type="InterPro" id="IPR050833">
    <property type="entry name" value="Poly_Biosynth_Transport"/>
</dbReference>
<reference evidence="8" key="1">
    <citation type="journal article" date="2019" name="Int. J. Syst. Evol. Microbiol.">
        <title>The Global Catalogue of Microorganisms (GCM) 10K type strain sequencing project: providing services to taxonomists for standard genome sequencing and annotation.</title>
        <authorList>
            <consortium name="The Broad Institute Genomics Platform"/>
            <consortium name="The Broad Institute Genome Sequencing Center for Infectious Disease"/>
            <person name="Wu L."/>
            <person name="Ma J."/>
        </authorList>
    </citation>
    <scope>NUCLEOTIDE SEQUENCE [LARGE SCALE GENOMIC DNA]</scope>
    <source>
        <strain evidence="8">CGMCC 1.12931</strain>
    </source>
</reference>
<feature type="transmembrane region" description="Helical" evidence="6">
    <location>
        <begin position="163"/>
        <end position="183"/>
    </location>
</feature>
<feature type="transmembrane region" description="Helical" evidence="6">
    <location>
        <begin position="280"/>
        <end position="301"/>
    </location>
</feature>
<evidence type="ECO:0000256" key="3">
    <source>
        <dbReference type="ARBA" id="ARBA00022692"/>
    </source>
</evidence>
<evidence type="ECO:0000313" key="8">
    <source>
        <dbReference type="Proteomes" id="UP000599179"/>
    </source>
</evidence>